<feature type="region of interest" description="Disordered" evidence="1">
    <location>
        <begin position="69"/>
        <end position="100"/>
    </location>
</feature>
<comment type="caution">
    <text evidence="2">The sequence shown here is derived from an EMBL/GenBank/DDBJ whole genome shotgun (WGS) entry which is preliminary data.</text>
</comment>
<name>A0AAV4QUM8_CAEEX</name>
<dbReference type="EMBL" id="BPLR01006799">
    <property type="protein sequence ID" value="GIY12524.1"/>
    <property type="molecule type" value="Genomic_DNA"/>
</dbReference>
<dbReference type="AlphaFoldDB" id="A0AAV4QUM8"/>
<evidence type="ECO:0000313" key="3">
    <source>
        <dbReference type="Proteomes" id="UP001054945"/>
    </source>
</evidence>
<proteinExistence type="predicted"/>
<keyword evidence="3" id="KW-1185">Reference proteome</keyword>
<organism evidence="2 3">
    <name type="scientific">Caerostris extrusa</name>
    <name type="common">Bark spider</name>
    <name type="synonym">Caerostris bankana</name>
    <dbReference type="NCBI Taxonomy" id="172846"/>
    <lineage>
        <taxon>Eukaryota</taxon>
        <taxon>Metazoa</taxon>
        <taxon>Ecdysozoa</taxon>
        <taxon>Arthropoda</taxon>
        <taxon>Chelicerata</taxon>
        <taxon>Arachnida</taxon>
        <taxon>Araneae</taxon>
        <taxon>Araneomorphae</taxon>
        <taxon>Entelegynae</taxon>
        <taxon>Araneoidea</taxon>
        <taxon>Araneidae</taxon>
        <taxon>Caerostris</taxon>
    </lineage>
</organism>
<gene>
    <name evidence="2" type="ORF">CEXT_459681</name>
</gene>
<dbReference type="Proteomes" id="UP001054945">
    <property type="component" value="Unassembled WGS sequence"/>
</dbReference>
<sequence length="118" mass="13249">MLKLVKGIVSYRKLNSILMYSSTCTHPNVTVNFRGAVKIYLFGERMFHHSPSPQMGTRGSNVISTLHSRVHCPHREKGGGGNRFQPRWRTQRWGPRSLTQGSLSRVHCSVSITPGSES</sequence>
<reference evidence="2 3" key="1">
    <citation type="submission" date="2021-06" db="EMBL/GenBank/DDBJ databases">
        <title>Caerostris extrusa draft genome.</title>
        <authorList>
            <person name="Kono N."/>
            <person name="Arakawa K."/>
        </authorList>
    </citation>
    <scope>NUCLEOTIDE SEQUENCE [LARGE SCALE GENOMIC DNA]</scope>
</reference>
<protein>
    <submittedName>
        <fullName evidence="2">Uncharacterized protein</fullName>
    </submittedName>
</protein>
<evidence type="ECO:0000256" key="1">
    <source>
        <dbReference type="SAM" id="MobiDB-lite"/>
    </source>
</evidence>
<accession>A0AAV4QUM8</accession>
<evidence type="ECO:0000313" key="2">
    <source>
        <dbReference type="EMBL" id="GIY12524.1"/>
    </source>
</evidence>